<dbReference type="EMBL" id="CM042890">
    <property type="protein sequence ID" value="KAI4312422.1"/>
    <property type="molecule type" value="Genomic_DNA"/>
</dbReference>
<evidence type="ECO:0000313" key="2">
    <source>
        <dbReference type="Proteomes" id="UP001057402"/>
    </source>
</evidence>
<proteinExistence type="predicted"/>
<comment type="caution">
    <text evidence="1">The sequence shown here is derived from an EMBL/GenBank/DDBJ whole genome shotgun (WGS) entry which is preliminary data.</text>
</comment>
<protein>
    <submittedName>
        <fullName evidence="1">Uncharacterized protein</fullName>
    </submittedName>
</protein>
<dbReference type="Proteomes" id="UP001057402">
    <property type="component" value="Chromosome 11"/>
</dbReference>
<sequence>MDSDDGHPDDLRLIEELAASFFKCTVEEILRDLKASSSDGKGLVIRHPEPASSSSFANETAQLFHPESPHPPPPPPPLLPTHWTNGPEANWLLLPREVLRVIFLKLGAIEIMESAQKVCSLWRSVAMDPSLWTQIDIRNDRNQDEWPSDLVVICHHAIKRSRGGCVEITIEHFGDDDLLGYIINSGCPLRCLRLIHCLEVSDEGLSNMATKLTLLETFETYYGCLSEKALVAIGQNCPHLTMLKFIKGHSRHPHKDADKEAFAIAKHMPGLQHLTLIGNKLTNKGLKAILDGCPHLESLDLRQSYNVDLRGDIAKQCGWIHNLRHPLDPFDGYGSDALVEDNYYAYSDDSMGSDDSSDYSYYSPPPPPPRYWTRGPKPNWLELPRAILTEILIKLGAIEMIVSAQKVCTLWHDVCTDPSTWTRIDIRSSRYLPNMPYDLTKICRHAIDLSRGGCVDISLESLGDDDLLNHIIERGCQLRRLRVMYCWSISDEGMAEAARRMPFLETFEYCFGNFDKNTLMSIGMNCPCLTTFIYGKGGKGQCITDADCGAFAIAKYMPRLRRLSLFGNGLTNKGLGAILDGCPQLESLDLRDCYNIVLKSSDLEKKCERIKDMRWPQVATASGSNGYDFSFDPLDSCSEYNYLDDSSDYSDEHSVYDYEGNTYNHWDFYGY</sequence>
<organism evidence="1 2">
    <name type="scientific">Melastoma candidum</name>
    <dbReference type="NCBI Taxonomy" id="119954"/>
    <lineage>
        <taxon>Eukaryota</taxon>
        <taxon>Viridiplantae</taxon>
        <taxon>Streptophyta</taxon>
        <taxon>Embryophyta</taxon>
        <taxon>Tracheophyta</taxon>
        <taxon>Spermatophyta</taxon>
        <taxon>Magnoliopsida</taxon>
        <taxon>eudicotyledons</taxon>
        <taxon>Gunneridae</taxon>
        <taxon>Pentapetalae</taxon>
        <taxon>rosids</taxon>
        <taxon>malvids</taxon>
        <taxon>Myrtales</taxon>
        <taxon>Melastomataceae</taxon>
        <taxon>Melastomatoideae</taxon>
        <taxon>Melastomateae</taxon>
        <taxon>Melastoma</taxon>
    </lineage>
</organism>
<keyword evidence="2" id="KW-1185">Reference proteome</keyword>
<gene>
    <name evidence="1" type="ORF">MLD38_037232</name>
</gene>
<evidence type="ECO:0000313" key="1">
    <source>
        <dbReference type="EMBL" id="KAI4312422.1"/>
    </source>
</evidence>
<accession>A0ACB9LLH3</accession>
<name>A0ACB9LLH3_9MYRT</name>
<reference evidence="2" key="1">
    <citation type="journal article" date="2023" name="Front. Plant Sci.">
        <title>Chromosomal-level genome assembly of Melastoma candidum provides insights into trichome evolution.</title>
        <authorList>
            <person name="Zhong Y."/>
            <person name="Wu W."/>
            <person name="Sun C."/>
            <person name="Zou P."/>
            <person name="Liu Y."/>
            <person name="Dai S."/>
            <person name="Zhou R."/>
        </authorList>
    </citation>
    <scope>NUCLEOTIDE SEQUENCE [LARGE SCALE GENOMIC DNA]</scope>
</reference>